<feature type="region of interest" description="Disordered" evidence="1">
    <location>
        <begin position="1"/>
        <end position="34"/>
    </location>
</feature>
<evidence type="ECO:0000313" key="3">
    <source>
        <dbReference type="Proteomes" id="UP000799764"/>
    </source>
</evidence>
<feature type="region of interest" description="Disordered" evidence="1">
    <location>
        <begin position="46"/>
        <end position="100"/>
    </location>
</feature>
<evidence type="ECO:0000313" key="2">
    <source>
        <dbReference type="EMBL" id="KAF2445106.1"/>
    </source>
</evidence>
<feature type="region of interest" description="Disordered" evidence="1">
    <location>
        <begin position="139"/>
        <end position="159"/>
    </location>
</feature>
<organism evidence="2 3">
    <name type="scientific">Karstenula rhodostoma CBS 690.94</name>
    <dbReference type="NCBI Taxonomy" id="1392251"/>
    <lineage>
        <taxon>Eukaryota</taxon>
        <taxon>Fungi</taxon>
        <taxon>Dikarya</taxon>
        <taxon>Ascomycota</taxon>
        <taxon>Pezizomycotina</taxon>
        <taxon>Dothideomycetes</taxon>
        <taxon>Pleosporomycetidae</taxon>
        <taxon>Pleosporales</taxon>
        <taxon>Massarineae</taxon>
        <taxon>Didymosphaeriaceae</taxon>
        <taxon>Karstenula</taxon>
    </lineage>
</organism>
<comment type="caution">
    <text evidence="2">The sequence shown here is derived from an EMBL/GenBank/DDBJ whole genome shotgun (WGS) entry which is preliminary data.</text>
</comment>
<feature type="compositionally biased region" description="Low complexity" evidence="1">
    <location>
        <begin position="311"/>
        <end position="324"/>
    </location>
</feature>
<sequence length="441" mass="48533">MTPRPRDRSMLPSLHDWLTTSDSEPETFWSPFSGEEPIQEISTVSLSAPIRVAQEPGEAHRERSKASLKSSMKHVPNAEDTPDEPTINSSRSTEPHRTSLSLRRVKTVEFEGFDATRVRTVPSLKPYSSDIFLNTSERDESQGKLTTKRHQTVRGYPSCSRPGIKSVIAEPALTKTDVHVVTLAPTSEGKVPPRKPDLGTATPTMQTIKSAGSCHEVVWDDVPTEDNKTIHRKTSVANRALQTINSASQGGLEHVNSKLYEWNRGRGPGLESFAPQVIVFPDDEGHTRSVNSIADDDGNAAIRAPSNSQRTSGSPSCSTSTPGTAWPSRPLSQYVSEATDKLGVPKPNNGEESMLVVPDPETLPDQIRKPLADRRLSNIDDSEMKFRGHRDSVTVARSRLSHNGGVSPELFQVSELTAKRRMHARNRAKSEEAFALRRTPT</sequence>
<name>A0A9P4PLN7_9PLEO</name>
<proteinExistence type="predicted"/>
<dbReference type="EMBL" id="MU001500">
    <property type="protein sequence ID" value="KAF2445106.1"/>
    <property type="molecule type" value="Genomic_DNA"/>
</dbReference>
<protein>
    <submittedName>
        <fullName evidence="2">Uncharacterized protein</fullName>
    </submittedName>
</protein>
<gene>
    <name evidence="2" type="ORF">P171DRAFT_289478</name>
</gene>
<accession>A0A9P4PLN7</accession>
<reference evidence="2" key="1">
    <citation type="journal article" date="2020" name="Stud. Mycol.">
        <title>101 Dothideomycetes genomes: a test case for predicting lifestyles and emergence of pathogens.</title>
        <authorList>
            <person name="Haridas S."/>
            <person name="Albert R."/>
            <person name="Binder M."/>
            <person name="Bloem J."/>
            <person name="Labutti K."/>
            <person name="Salamov A."/>
            <person name="Andreopoulos B."/>
            <person name="Baker S."/>
            <person name="Barry K."/>
            <person name="Bills G."/>
            <person name="Bluhm B."/>
            <person name="Cannon C."/>
            <person name="Castanera R."/>
            <person name="Culley D."/>
            <person name="Daum C."/>
            <person name="Ezra D."/>
            <person name="Gonzalez J."/>
            <person name="Henrissat B."/>
            <person name="Kuo A."/>
            <person name="Liang C."/>
            <person name="Lipzen A."/>
            <person name="Lutzoni F."/>
            <person name="Magnuson J."/>
            <person name="Mondo S."/>
            <person name="Nolan M."/>
            <person name="Ohm R."/>
            <person name="Pangilinan J."/>
            <person name="Park H.-J."/>
            <person name="Ramirez L."/>
            <person name="Alfaro M."/>
            <person name="Sun H."/>
            <person name="Tritt A."/>
            <person name="Yoshinaga Y."/>
            <person name="Zwiers L.-H."/>
            <person name="Turgeon B."/>
            <person name="Goodwin S."/>
            <person name="Spatafora J."/>
            <person name="Crous P."/>
            <person name="Grigoriev I."/>
        </authorList>
    </citation>
    <scope>NUCLEOTIDE SEQUENCE</scope>
    <source>
        <strain evidence="2">CBS 690.94</strain>
    </source>
</reference>
<evidence type="ECO:0000256" key="1">
    <source>
        <dbReference type="SAM" id="MobiDB-lite"/>
    </source>
</evidence>
<feature type="region of interest" description="Disordered" evidence="1">
    <location>
        <begin position="288"/>
        <end position="330"/>
    </location>
</feature>
<dbReference type="AlphaFoldDB" id="A0A9P4PLN7"/>
<dbReference type="Proteomes" id="UP000799764">
    <property type="component" value="Unassembled WGS sequence"/>
</dbReference>
<keyword evidence="3" id="KW-1185">Reference proteome</keyword>
<dbReference type="OrthoDB" id="3944862at2759"/>